<dbReference type="Pfam" id="PF10728">
    <property type="entry name" value="DUF2520"/>
    <property type="match status" value="1"/>
</dbReference>
<proteinExistence type="predicted"/>
<reference evidence="3" key="1">
    <citation type="journal article" date="2012" name="PLoS ONE">
        <title>Gene sets for utilization of primary and secondary nutrition supplies in the distal gut of endangered iberian lynx.</title>
        <authorList>
            <person name="Alcaide M."/>
            <person name="Messina E."/>
            <person name="Richter M."/>
            <person name="Bargiela R."/>
            <person name="Peplies J."/>
            <person name="Huws S.A."/>
            <person name="Newbold C.J."/>
            <person name="Golyshin P.N."/>
            <person name="Simon M.A."/>
            <person name="Lopez G."/>
            <person name="Yakimov M.M."/>
            <person name="Ferrer M."/>
        </authorList>
    </citation>
    <scope>NUCLEOTIDE SEQUENCE</scope>
</reference>
<protein>
    <recommendedName>
        <fullName evidence="4">NADP oxidoreductase coenzyme F420-dependent</fullName>
    </recommendedName>
</protein>
<dbReference type="SUPFAM" id="SSF51735">
    <property type="entry name" value="NAD(P)-binding Rossmann-fold domains"/>
    <property type="match status" value="1"/>
</dbReference>
<dbReference type="InterPro" id="IPR018931">
    <property type="entry name" value="DUF2520"/>
</dbReference>
<gene>
    <name evidence="3" type="ORF">EVA_15233</name>
</gene>
<dbReference type="InterPro" id="IPR019665">
    <property type="entry name" value="OxRdtase/DH_put_Rossmann_dom"/>
</dbReference>
<feature type="domain" description="DUF2520" evidence="2">
    <location>
        <begin position="135"/>
        <end position="260"/>
    </location>
</feature>
<name>J9FQ98_9ZZZZ</name>
<dbReference type="EMBL" id="AMCI01005171">
    <property type="protein sequence ID" value="EJW96653.1"/>
    <property type="molecule type" value="Genomic_DNA"/>
</dbReference>
<dbReference type="PANTHER" id="PTHR40459">
    <property type="entry name" value="CONSERVED HYPOTHETICAL ALANINE AND LEUCINE RICH PROTEIN"/>
    <property type="match status" value="1"/>
</dbReference>
<dbReference type="InterPro" id="IPR008927">
    <property type="entry name" value="6-PGluconate_DH-like_C_sf"/>
</dbReference>
<dbReference type="PANTHER" id="PTHR40459:SF1">
    <property type="entry name" value="CONSERVED HYPOTHETICAL ALANINE AND LEUCINE RICH PROTEIN"/>
    <property type="match status" value="1"/>
</dbReference>
<dbReference type="AlphaFoldDB" id="J9FQ98"/>
<dbReference type="InterPro" id="IPR036291">
    <property type="entry name" value="NAD(P)-bd_dom_sf"/>
</dbReference>
<evidence type="ECO:0000259" key="2">
    <source>
        <dbReference type="Pfam" id="PF10728"/>
    </source>
</evidence>
<dbReference type="Pfam" id="PF10727">
    <property type="entry name" value="Rossmann-like"/>
    <property type="match status" value="1"/>
</dbReference>
<dbReference type="InterPro" id="IPR037108">
    <property type="entry name" value="TM1727-like_C_sf"/>
</dbReference>
<feature type="domain" description="Putative oxidoreductase/dehydrogenase Rossmann-like" evidence="1">
    <location>
        <begin position="5"/>
        <end position="114"/>
    </location>
</feature>
<comment type="caution">
    <text evidence="3">The sequence shown here is derived from an EMBL/GenBank/DDBJ whole genome shotgun (WGS) entry which is preliminary data.</text>
</comment>
<evidence type="ECO:0000313" key="3">
    <source>
        <dbReference type="EMBL" id="EJW96653.1"/>
    </source>
</evidence>
<sequence length="273" mass="30294">MESYKIVLVGAGRVATQLGKALVTAGYPVLQVYSRTEASAMALADNLAERSGFPVEGTTSLVDIRKDADLYIVALKDSALQELVPALVQGRSQGLFVHTAGSIPMDIWKGLTPRYGVFYPMQTFSKWRSVDFETVPFFLEADSAADLQCLRTVAEHLGSKVYEVSSEQRKYLHIAAVFACNFANHMYALSAELLAKHGLPFETMLALVDETALKVHELSPVEAQTGPAVRYDQNVIQRHLEMLSDEPLMQELYEKVSQSIHCLDGRNHEEKLD</sequence>
<evidence type="ECO:0008006" key="4">
    <source>
        <dbReference type="Google" id="ProtNLM"/>
    </source>
</evidence>
<organism evidence="3">
    <name type="scientific">gut metagenome</name>
    <dbReference type="NCBI Taxonomy" id="749906"/>
    <lineage>
        <taxon>unclassified sequences</taxon>
        <taxon>metagenomes</taxon>
        <taxon>organismal metagenomes</taxon>
    </lineage>
</organism>
<dbReference type="SUPFAM" id="SSF48179">
    <property type="entry name" value="6-phosphogluconate dehydrogenase C-terminal domain-like"/>
    <property type="match status" value="1"/>
</dbReference>
<dbReference type="Gene3D" id="1.10.1040.20">
    <property type="entry name" value="ProC-like, C-terminal domain"/>
    <property type="match status" value="1"/>
</dbReference>
<dbReference type="Gene3D" id="3.40.50.720">
    <property type="entry name" value="NAD(P)-binding Rossmann-like Domain"/>
    <property type="match status" value="1"/>
</dbReference>
<evidence type="ECO:0000259" key="1">
    <source>
        <dbReference type="Pfam" id="PF10727"/>
    </source>
</evidence>
<accession>J9FQ98</accession>